<reference evidence="2" key="1">
    <citation type="journal article" date="2010" name="Science">
        <title>Signatures of adaptation to obligate biotrophy in the Hyaloperonospora arabidopsidis genome.</title>
        <authorList>
            <person name="Baxter L."/>
            <person name="Tripathy S."/>
            <person name="Ishaque N."/>
            <person name="Boot N."/>
            <person name="Cabral A."/>
            <person name="Kemen E."/>
            <person name="Thines M."/>
            <person name="Ah-Fong A."/>
            <person name="Anderson R."/>
            <person name="Badejoko W."/>
            <person name="Bittner-Eddy P."/>
            <person name="Boore J.L."/>
            <person name="Chibucos M.C."/>
            <person name="Coates M."/>
            <person name="Dehal P."/>
            <person name="Delehaunty K."/>
            <person name="Dong S."/>
            <person name="Downton P."/>
            <person name="Dumas B."/>
            <person name="Fabro G."/>
            <person name="Fronick C."/>
            <person name="Fuerstenberg S.I."/>
            <person name="Fulton L."/>
            <person name="Gaulin E."/>
            <person name="Govers F."/>
            <person name="Hughes L."/>
            <person name="Humphray S."/>
            <person name="Jiang R.H."/>
            <person name="Judelson H."/>
            <person name="Kamoun S."/>
            <person name="Kyung K."/>
            <person name="Meijer H."/>
            <person name="Minx P."/>
            <person name="Morris P."/>
            <person name="Nelson J."/>
            <person name="Phuntumart V."/>
            <person name="Qutob D."/>
            <person name="Rehmany A."/>
            <person name="Rougon-Cardoso A."/>
            <person name="Ryden P."/>
            <person name="Torto-Alalibo T."/>
            <person name="Studholme D."/>
            <person name="Wang Y."/>
            <person name="Win J."/>
            <person name="Wood J."/>
            <person name="Clifton S.W."/>
            <person name="Rogers J."/>
            <person name="Van den Ackerveken G."/>
            <person name="Jones J.D."/>
            <person name="McDowell J.M."/>
            <person name="Beynon J."/>
            <person name="Tyler B.M."/>
        </authorList>
    </citation>
    <scope>NUCLEOTIDE SEQUENCE [LARGE SCALE GENOMIC DNA]</scope>
    <source>
        <strain evidence="2">Emoy2</strain>
    </source>
</reference>
<dbReference type="EMBL" id="JH598320">
    <property type="status" value="NOT_ANNOTATED_CDS"/>
    <property type="molecule type" value="Genomic_DNA"/>
</dbReference>
<sequence length="78" mass="8745">MFCGTNFCLNWWSSWQINSNIEKNGWGSSVDSLVVLINPELKISGRAHGISQVFQRQYLCSGATQLLVRGRITTLESP</sequence>
<dbReference type="VEuPathDB" id="FungiDB:HpaG806472"/>
<keyword evidence="2" id="KW-1185">Reference proteome</keyword>
<evidence type="ECO:0000313" key="2">
    <source>
        <dbReference type="Proteomes" id="UP000011713"/>
    </source>
</evidence>
<dbReference type="InParanoid" id="M4BJ94"/>
<dbReference type="EnsemblProtists" id="HpaT806472">
    <property type="protein sequence ID" value="HpaP806472"/>
    <property type="gene ID" value="HpaG806472"/>
</dbReference>
<dbReference type="AlphaFoldDB" id="M4BJ94"/>
<reference evidence="1" key="2">
    <citation type="submission" date="2015-06" db="UniProtKB">
        <authorList>
            <consortium name="EnsemblProtists"/>
        </authorList>
    </citation>
    <scope>IDENTIFICATION</scope>
    <source>
        <strain evidence="1">Emoy2</strain>
    </source>
</reference>
<organism evidence="1 2">
    <name type="scientific">Hyaloperonospora arabidopsidis (strain Emoy2)</name>
    <name type="common">Downy mildew agent</name>
    <name type="synonym">Peronospora arabidopsidis</name>
    <dbReference type="NCBI Taxonomy" id="559515"/>
    <lineage>
        <taxon>Eukaryota</taxon>
        <taxon>Sar</taxon>
        <taxon>Stramenopiles</taxon>
        <taxon>Oomycota</taxon>
        <taxon>Peronosporomycetes</taxon>
        <taxon>Peronosporales</taxon>
        <taxon>Peronosporaceae</taxon>
        <taxon>Hyaloperonospora</taxon>
    </lineage>
</organism>
<accession>M4BJ94</accession>
<name>M4BJ94_HYAAE</name>
<proteinExistence type="predicted"/>
<dbReference type="HOGENOM" id="CLU_2627214_0_0_1"/>
<protein>
    <submittedName>
        <fullName evidence="1">Uncharacterized protein</fullName>
    </submittedName>
</protein>
<evidence type="ECO:0000313" key="1">
    <source>
        <dbReference type="EnsemblProtists" id="HpaP806472"/>
    </source>
</evidence>
<dbReference type="Proteomes" id="UP000011713">
    <property type="component" value="Unassembled WGS sequence"/>
</dbReference>